<dbReference type="AlphaFoldDB" id="A0A9X4XP39"/>
<organism evidence="3 4">
    <name type="scientific">Rhodoplanes serenus</name>
    <dbReference type="NCBI Taxonomy" id="200615"/>
    <lineage>
        <taxon>Bacteria</taxon>
        <taxon>Pseudomonadati</taxon>
        <taxon>Pseudomonadota</taxon>
        <taxon>Alphaproteobacteria</taxon>
        <taxon>Hyphomicrobiales</taxon>
        <taxon>Nitrobacteraceae</taxon>
        <taxon>Rhodoplanes</taxon>
    </lineage>
</organism>
<keyword evidence="2" id="KW-0235">DNA replication</keyword>
<comment type="similarity">
    <text evidence="1">Belongs to the Gram-positive plasmids replication protein type 1 family.</text>
</comment>
<evidence type="ECO:0000313" key="3">
    <source>
        <dbReference type="EMBL" id="MTW18775.1"/>
    </source>
</evidence>
<evidence type="ECO:0000256" key="2">
    <source>
        <dbReference type="ARBA" id="ARBA00022705"/>
    </source>
</evidence>
<evidence type="ECO:0000256" key="1">
    <source>
        <dbReference type="ARBA" id="ARBA00008909"/>
    </source>
</evidence>
<dbReference type="InterPro" id="IPR000989">
    <property type="entry name" value="Rep"/>
</dbReference>
<accession>A0A9X4XP39</accession>
<dbReference type="RefSeq" id="WP_155481156.1">
    <property type="nucleotide sequence ID" value="NZ_WNKV01000020.1"/>
</dbReference>
<evidence type="ECO:0008006" key="5">
    <source>
        <dbReference type="Google" id="ProtNLM"/>
    </source>
</evidence>
<dbReference type="EMBL" id="WNKV01000020">
    <property type="protein sequence ID" value="MTW18775.1"/>
    <property type="molecule type" value="Genomic_DNA"/>
</dbReference>
<dbReference type="Proteomes" id="UP000438991">
    <property type="component" value="Unassembled WGS sequence"/>
</dbReference>
<dbReference type="GO" id="GO:0003677">
    <property type="term" value="F:DNA binding"/>
    <property type="evidence" value="ECO:0007669"/>
    <property type="project" value="InterPro"/>
</dbReference>
<protein>
    <recommendedName>
        <fullName evidence="5">Replication protein</fullName>
    </recommendedName>
</protein>
<reference evidence="3 4" key="1">
    <citation type="submission" date="2019-11" db="EMBL/GenBank/DDBJ databases">
        <title>Whole-genome sequence of Rhodoplanes serenus DSM 18633, type strain.</title>
        <authorList>
            <person name="Kyndt J.A."/>
            <person name="Meyer T.E."/>
        </authorList>
    </citation>
    <scope>NUCLEOTIDE SEQUENCE [LARGE SCALE GENOMIC DNA]</scope>
    <source>
        <strain evidence="3 4">DSM 18633</strain>
    </source>
</reference>
<dbReference type="Pfam" id="PF01446">
    <property type="entry name" value="Rep_1"/>
    <property type="match status" value="1"/>
</dbReference>
<evidence type="ECO:0000313" key="4">
    <source>
        <dbReference type="Proteomes" id="UP000438991"/>
    </source>
</evidence>
<proteinExistence type="inferred from homology"/>
<name>A0A9X4XP39_9BRAD</name>
<comment type="caution">
    <text evidence="3">The sequence shown here is derived from an EMBL/GenBank/DDBJ whole genome shotgun (WGS) entry which is preliminary data.</text>
</comment>
<gene>
    <name evidence="3" type="ORF">GJ689_21475</name>
</gene>
<dbReference type="GO" id="GO:0006260">
    <property type="term" value="P:DNA replication"/>
    <property type="evidence" value="ECO:0007669"/>
    <property type="project" value="UniProtKB-KW"/>
</dbReference>
<sequence length="350" mass="40216">MPSDGSTDDFRSFDRLPWELNKRIALEVARGLRDGGQPGEYDRLADRITRCGRVLEFDRYDTVEGTIPRLVGGEFCRSRMCPTCMRLRSRKLHYQLSEVLDLYTRRNPTDQALLITLTIRNCVAEELADTLSRLMEALRRFVRAKRFKRAFADDSGACSWFRTLEITRNGETGAYHPHLHLLVMAPNGYFQRDTGRYLTQDELAELWGNSLHADYRPVVDIRPIKGVGGGRLTEIGRKSLREVTKYVTKFSDLVSNDSLALAITPEELCEVHEALRGRRLIGKSGTFRALSAELDQVDVDEPDADWGMPDALPPEAIYLGRERWEWRWASQTFEIFDLVFVPPERRRETG</sequence>